<keyword evidence="2" id="KW-1185">Reference proteome</keyword>
<dbReference type="AlphaFoldDB" id="A0A1N7QSV6"/>
<dbReference type="RefSeq" id="WP_139329354.1">
    <property type="nucleotide sequence ID" value="NZ_FTOL01000017.1"/>
</dbReference>
<sequence>MNRIFLLLVTMIVLSCTSKEVLIYKHDNTKNDDGEIFGSNLKPFFNKNPNIYTVSINSKKISKKLLLIKEEIETVNNNVNPDDRYYEYAFIVNKKDTLYTDYRLEFWRYGNNEISYKLDDVTKETIISSH</sequence>
<gene>
    <name evidence="1" type="ORF">SAMN05421786_1173</name>
</gene>
<dbReference type="EMBL" id="FTOL01000017">
    <property type="protein sequence ID" value="SIT25982.1"/>
    <property type="molecule type" value="Genomic_DNA"/>
</dbReference>
<dbReference type="Proteomes" id="UP000186744">
    <property type="component" value="Unassembled WGS sequence"/>
</dbReference>
<evidence type="ECO:0000313" key="2">
    <source>
        <dbReference type="Proteomes" id="UP000186744"/>
    </source>
</evidence>
<name>A0A1N7QSV6_9FLAO</name>
<dbReference type="OrthoDB" id="1260969at2"/>
<dbReference type="PROSITE" id="PS51257">
    <property type="entry name" value="PROKAR_LIPOPROTEIN"/>
    <property type="match status" value="1"/>
</dbReference>
<reference evidence="2" key="1">
    <citation type="submission" date="2017-01" db="EMBL/GenBank/DDBJ databases">
        <authorList>
            <person name="Varghese N."/>
            <person name="Submissions S."/>
        </authorList>
    </citation>
    <scope>NUCLEOTIDE SEQUENCE [LARGE SCALE GENOMIC DNA]</scope>
    <source>
        <strain evidence="2">DSM 18017</strain>
    </source>
</reference>
<organism evidence="1 2">
    <name type="scientific">Chryseobacterium ureilyticum</name>
    <dbReference type="NCBI Taxonomy" id="373668"/>
    <lineage>
        <taxon>Bacteria</taxon>
        <taxon>Pseudomonadati</taxon>
        <taxon>Bacteroidota</taxon>
        <taxon>Flavobacteriia</taxon>
        <taxon>Flavobacteriales</taxon>
        <taxon>Weeksellaceae</taxon>
        <taxon>Chryseobacterium group</taxon>
        <taxon>Chryseobacterium</taxon>
    </lineage>
</organism>
<protein>
    <recommendedName>
        <fullName evidence="3">Lipoprotein</fullName>
    </recommendedName>
</protein>
<accession>A0A1N7QSV6</accession>
<dbReference type="STRING" id="373668.SAMN05421786_1173"/>
<proteinExistence type="predicted"/>
<evidence type="ECO:0008006" key="3">
    <source>
        <dbReference type="Google" id="ProtNLM"/>
    </source>
</evidence>
<evidence type="ECO:0000313" key="1">
    <source>
        <dbReference type="EMBL" id="SIT25982.1"/>
    </source>
</evidence>